<dbReference type="EMBL" id="CP159218">
    <property type="protein sequence ID" value="XCG65654.1"/>
    <property type="molecule type" value="Genomic_DNA"/>
</dbReference>
<reference evidence="1" key="1">
    <citation type="submission" date="2024-05" db="EMBL/GenBank/DDBJ databases">
        <authorList>
            <person name="Cai S.Y."/>
            <person name="Jin L.M."/>
            <person name="Li H.R."/>
        </authorList>
    </citation>
    <scope>NUCLEOTIDE SEQUENCE</scope>
    <source>
        <strain evidence="1">A5-74</strain>
    </source>
</reference>
<name>A0AAU8DU31_9ACTN</name>
<sequence length="183" mass="20546">MNHSTSTVADEAIRGFDFDAFFAALDQQRRHHDLNWYELADQLWDQSSDLNAVREDHPLCGGAVSRLGRRGKTSCQYAMFMLRWLDRAPEEFLEGGGTDAAAALPPADPAHRLRWDLAELHGAVDTRRCAQGLTWTELGRILGCTPNRLTNLRSARECDLDLAMRAAQWTGHTPSAYIHPASW</sequence>
<evidence type="ECO:0000313" key="1">
    <source>
        <dbReference type="EMBL" id="XCG65654.1"/>
    </source>
</evidence>
<accession>A0AAU8DU31</accession>
<evidence type="ECO:0008006" key="2">
    <source>
        <dbReference type="Google" id="ProtNLM"/>
    </source>
</evidence>
<protein>
    <recommendedName>
        <fullName evidence="2">XRE family transcriptional regulator</fullName>
    </recommendedName>
</protein>
<dbReference type="AlphaFoldDB" id="A0AAU8DU31"/>
<dbReference type="RefSeq" id="WP_353651259.1">
    <property type="nucleotide sequence ID" value="NZ_CP159218.1"/>
</dbReference>
<proteinExistence type="predicted"/>
<organism evidence="1">
    <name type="scientific">Nakamurella sp. A5-74</name>
    <dbReference type="NCBI Taxonomy" id="3158264"/>
    <lineage>
        <taxon>Bacteria</taxon>
        <taxon>Bacillati</taxon>
        <taxon>Actinomycetota</taxon>
        <taxon>Actinomycetes</taxon>
        <taxon>Nakamurellales</taxon>
        <taxon>Nakamurellaceae</taxon>
        <taxon>Nakamurella</taxon>
    </lineage>
</organism>
<gene>
    <name evidence="1" type="ORF">ABLG96_10455</name>
</gene>